<comment type="similarity">
    <text evidence="2">Belongs to the CUSTOS family.</text>
</comment>
<dbReference type="AlphaFoldDB" id="A0A8D2KYA4"/>
<evidence type="ECO:0000256" key="5">
    <source>
        <dbReference type="ARBA" id="ARBA00022687"/>
    </source>
</evidence>
<evidence type="ECO:0000256" key="2">
    <source>
        <dbReference type="ARBA" id="ARBA00008632"/>
    </source>
</evidence>
<evidence type="ECO:0000256" key="7">
    <source>
        <dbReference type="SAM" id="MobiDB-lite"/>
    </source>
</evidence>
<keyword evidence="4" id="KW-0217">Developmental protein</keyword>
<dbReference type="Pfam" id="PF23999">
    <property type="entry name" value="CUSTOS"/>
    <property type="match status" value="1"/>
</dbReference>
<evidence type="ECO:0000256" key="1">
    <source>
        <dbReference type="ARBA" id="ARBA00004259"/>
    </source>
</evidence>
<evidence type="ECO:0000256" key="6">
    <source>
        <dbReference type="ARBA" id="ARBA00023242"/>
    </source>
</evidence>
<reference evidence="8" key="2">
    <citation type="submission" date="2025-09" db="UniProtKB">
        <authorList>
            <consortium name="Ensembl"/>
        </authorList>
    </citation>
    <scope>IDENTIFICATION</scope>
</reference>
<proteinExistence type="inferred from homology"/>
<keyword evidence="6" id="KW-0539">Nucleus</keyword>
<reference evidence="8" key="1">
    <citation type="submission" date="2025-08" db="UniProtKB">
        <authorList>
            <consortium name="Ensembl"/>
        </authorList>
    </citation>
    <scope>IDENTIFICATION</scope>
</reference>
<dbReference type="Ensembl" id="ENSVKKT00000014334.1">
    <property type="protein sequence ID" value="ENSVKKP00000013999.1"/>
    <property type="gene ID" value="ENSVKKG00000009637.1"/>
</dbReference>
<dbReference type="GO" id="GO:0005635">
    <property type="term" value="C:nuclear envelope"/>
    <property type="evidence" value="ECO:0007669"/>
    <property type="project" value="UniProtKB-SubCell"/>
</dbReference>
<evidence type="ECO:0000256" key="3">
    <source>
        <dbReference type="ARBA" id="ARBA00013465"/>
    </source>
</evidence>
<organism evidence="8 9">
    <name type="scientific">Varanus komodoensis</name>
    <name type="common">Komodo dragon</name>
    <dbReference type="NCBI Taxonomy" id="61221"/>
    <lineage>
        <taxon>Eukaryota</taxon>
        <taxon>Metazoa</taxon>
        <taxon>Chordata</taxon>
        <taxon>Craniata</taxon>
        <taxon>Vertebrata</taxon>
        <taxon>Euteleostomi</taxon>
        <taxon>Lepidosauria</taxon>
        <taxon>Squamata</taxon>
        <taxon>Bifurcata</taxon>
        <taxon>Unidentata</taxon>
        <taxon>Episquamata</taxon>
        <taxon>Toxicofera</taxon>
        <taxon>Anguimorpha</taxon>
        <taxon>Paleoanguimorpha</taxon>
        <taxon>Varanoidea</taxon>
        <taxon>Varanidae</taxon>
        <taxon>Varanus</taxon>
    </lineage>
</organism>
<name>A0A8D2KYA4_VARKO</name>
<keyword evidence="9" id="KW-1185">Reference proteome</keyword>
<evidence type="ECO:0000313" key="9">
    <source>
        <dbReference type="Proteomes" id="UP000694545"/>
    </source>
</evidence>
<protein>
    <recommendedName>
        <fullName evidence="3">Protein CUSTOS</fullName>
    </recommendedName>
</protein>
<feature type="region of interest" description="Disordered" evidence="7">
    <location>
        <begin position="152"/>
        <end position="211"/>
    </location>
</feature>
<dbReference type="Proteomes" id="UP000694545">
    <property type="component" value="Unplaced"/>
</dbReference>
<feature type="region of interest" description="Disordered" evidence="7">
    <location>
        <begin position="30"/>
        <end position="52"/>
    </location>
</feature>
<dbReference type="PANTHER" id="PTHR14482">
    <property type="entry name" value="CHROMOSOME 12 ORF 43 HOMOLOG"/>
    <property type="match status" value="1"/>
</dbReference>
<accession>A0A8D2KYA4</accession>
<sequence length="211" mass="22721">MPDLYALPWSSCIFAVHTCSSAAVPGSCSEPSLEEFPPRHDQGQDGNELQTTPSFRAHVAKKLAAILDSSRPPSFVSNGLGFRLFSSSVPGDCGTPEALPPGRRRLQRSSSSELDSDQEWQRCREAAVMAADILRQGGLLMPLQDCSQSCQAAVPPGKKTVPEAQRTRDKEQEAVGTAQNGRAAAKTEGSSCLGVMAKKKKKKKQKKVHTE</sequence>
<feature type="compositionally biased region" description="Basic residues" evidence="7">
    <location>
        <begin position="197"/>
        <end position="211"/>
    </location>
</feature>
<dbReference type="InterPro" id="IPR026694">
    <property type="entry name" value="CUSTOS"/>
</dbReference>
<feature type="region of interest" description="Disordered" evidence="7">
    <location>
        <begin position="93"/>
        <end position="119"/>
    </location>
</feature>
<dbReference type="PANTHER" id="PTHR14482:SF0">
    <property type="entry name" value="PROTEIN CUSTOS"/>
    <property type="match status" value="1"/>
</dbReference>
<dbReference type="GO" id="GO:0030178">
    <property type="term" value="P:negative regulation of Wnt signaling pathway"/>
    <property type="evidence" value="ECO:0007669"/>
    <property type="project" value="TreeGrafter"/>
</dbReference>
<dbReference type="GO" id="GO:0016055">
    <property type="term" value="P:Wnt signaling pathway"/>
    <property type="evidence" value="ECO:0007669"/>
    <property type="project" value="UniProtKB-KW"/>
</dbReference>
<dbReference type="GO" id="GO:0060061">
    <property type="term" value="P:Spemann organizer formation"/>
    <property type="evidence" value="ECO:0007669"/>
    <property type="project" value="TreeGrafter"/>
</dbReference>
<keyword evidence="5" id="KW-0879">Wnt signaling pathway</keyword>
<evidence type="ECO:0000256" key="4">
    <source>
        <dbReference type="ARBA" id="ARBA00022473"/>
    </source>
</evidence>
<comment type="subcellular location">
    <subcellularLocation>
        <location evidence="1">Nucleus envelope</location>
    </subcellularLocation>
</comment>
<evidence type="ECO:0000313" key="8">
    <source>
        <dbReference type="Ensembl" id="ENSVKKP00000013999.1"/>
    </source>
</evidence>